<evidence type="ECO:0000256" key="7">
    <source>
        <dbReference type="PROSITE-ProRule" id="PRU01373"/>
    </source>
</evidence>
<feature type="active site" description="Proton donor/acceptor" evidence="7">
    <location>
        <position position="192"/>
    </location>
</feature>
<evidence type="ECO:0000256" key="2">
    <source>
        <dbReference type="ARBA" id="ARBA00005992"/>
    </source>
</evidence>
<accession>A0A6N9HI36</accession>
<comment type="pathway">
    <text evidence="1 7">Cell wall biogenesis; peptidoglycan biosynthesis.</text>
</comment>
<keyword evidence="3" id="KW-0808">Transferase</keyword>
<evidence type="ECO:0000256" key="5">
    <source>
        <dbReference type="ARBA" id="ARBA00022984"/>
    </source>
</evidence>
<dbReference type="PANTHER" id="PTHR36699">
    <property type="entry name" value="LD-TRANSPEPTIDASE"/>
    <property type="match status" value="1"/>
</dbReference>
<feature type="domain" description="L,D-TPase catalytic" evidence="8">
    <location>
        <begin position="99"/>
        <end position="234"/>
    </location>
</feature>
<dbReference type="SUPFAM" id="SSF141523">
    <property type="entry name" value="L,D-transpeptidase catalytic domain-like"/>
    <property type="match status" value="1"/>
</dbReference>
<dbReference type="GO" id="GO:0016740">
    <property type="term" value="F:transferase activity"/>
    <property type="evidence" value="ECO:0007669"/>
    <property type="project" value="UniProtKB-KW"/>
</dbReference>
<evidence type="ECO:0000313" key="10">
    <source>
        <dbReference type="Proteomes" id="UP000448575"/>
    </source>
</evidence>
<keyword evidence="6 7" id="KW-0961">Cell wall biogenesis/degradation</keyword>
<dbReference type="Gene3D" id="2.40.440.10">
    <property type="entry name" value="L,D-transpeptidase catalytic domain-like"/>
    <property type="match status" value="1"/>
</dbReference>
<organism evidence="9 10">
    <name type="scientific">Pseudoduganella guangdongensis</name>
    <dbReference type="NCBI Taxonomy" id="2692179"/>
    <lineage>
        <taxon>Bacteria</taxon>
        <taxon>Pseudomonadati</taxon>
        <taxon>Pseudomonadota</taxon>
        <taxon>Betaproteobacteria</taxon>
        <taxon>Burkholderiales</taxon>
        <taxon>Oxalobacteraceae</taxon>
        <taxon>Telluria group</taxon>
        <taxon>Pseudoduganella</taxon>
    </lineage>
</organism>
<comment type="caution">
    <text evidence="9">The sequence shown here is derived from an EMBL/GenBank/DDBJ whole genome shotgun (WGS) entry which is preliminary data.</text>
</comment>
<dbReference type="Proteomes" id="UP000448575">
    <property type="component" value="Unassembled WGS sequence"/>
</dbReference>
<dbReference type="UniPathway" id="UPA00219"/>
<evidence type="ECO:0000256" key="3">
    <source>
        <dbReference type="ARBA" id="ARBA00022679"/>
    </source>
</evidence>
<sequence>MLLQIYKDLRASQLQQAMSKADALVQAYPNFRVGHMIRGDLLLMHTKPVTQLGAGLNAPPDKLKDLRDEARVRLQSLVARPNPDLLPRSVLQLRSDMRHVLVVAAAQSRLYVYQNVNGQLRLVTDYYITQGKLGVDKFREGDQKTPLGVYYITGRVSGARLPDFYGASALRINYPNEWDRLNGRGGSGIFLHGTPSDNYSRPPLASDGCVVLTNEDLRRLEDSVDIGKTPVVIADQQEFISKAKWDAERNTAARLVDAWRADLVSADSQRLLKNYSAKFKSADGENLKTWFEKDLRPLASVNGLTVAISEMTIFRYPSRDDMLVSTFTLESKIGKTRSTQRKRQYWAREGSAWKIVFESLI</sequence>
<dbReference type="GO" id="GO:0071555">
    <property type="term" value="P:cell wall organization"/>
    <property type="evidence" value="ECO:0007669"/>
    <property type="project" value="UniProtKB-UniRule"/>
</dbReference>
<dbReference type="InterPro" id="IPR005490">
    <property type="entry name" value="LD_TPept_cat_dom"/>
</dbReference>
<keyword evidence="4 7" id="KW-0133">Cell shape</keyword>
<keyword evidence="10" id="KW-1185">Reference proteome</keyword>
<feature type="active site" description="Nucleophile" evidence="7">
    <location>
        <position position="209"/>
    </location>
</feature>
<gene>
    <name evidence="9" type="ORF">GTP41_14380</name>
</gene>
<reference evidence="9 10" key="1">
    <citation type="submission" date="2019-12" db="EMBL/GenBank/DDBJ databases">
        <title>Novel species isolated from a subtropical stream in China.</title>
        <authorList>
            <person name="Lu H."/>
        </authorList>
    </citation>
    <scope>NUCLEOTIDE SEQUENCE [LARGE SCALE GENOMIC DNA]</scope>
    <source>
        <strain evidence="9 10">DS3</strain>
    </source>
</reference>
<name>A0A6N9HI36_9BURK</name>
<dbReference type="GO" id="GO:0009252">
    <property type="term" value="P:peptidoglycan biosynthetic process"/>
    <property type="evidence" value="ECO:0007669"/>
    <property type="project" value="UniProtKB-UniPathway"/>
</dbReference>
<comment type="similarity">
    <text evidence="2">Belongs to the YkuD family.</text>
</comment>
<dbReference type="CDD" id="cd16913">
    <property type="entry name" value="YkuD_like"/>
    <property type="match status" value="1"/>
</dbReference>
<dbReference type="PANTHER" id="PTHR36699:SF1">
    <property type="entry name" value="L,D-TRANSPEPTIDASE YAFK-RELATED"/>
    <property type="match status" value="1"/>
</dbReference>
<dbReference type="PROSITE" id="PS52029">
    <property type="entry name" value="LD_TPASE"/>
    <property type="match status" value="1"/>
</dbReference>
<proteinExistence type="inferred from homology"/>
<dbReference type="GO" id="GO:0008360">
    <property type="term" value="P:regulation of cell shape"/>
    <property type="evidence" value="ECO:0007669"/>
    <property type="project" value="UniProtKB-UniRule"/>
</dbReference>
<protein>
    <submittedName>
        <fullName evidence="9">L,D-transpeptidase family protein</fullName>
    </submittedName>
</protein>
<dbReference type="AlphaFoldDB" id="A0A6N9HI36"/>
<dbReference type="InterPro" id="IPR056203">
    <property type="entry name" value="Cds6_C"/>
</dbReference>
<dbReference type="InterPro" id="IPR038063">
    <property type="entry name" value="Transpep_catalytic_dom"/>
</dbReference>
<dbReference type="Pfam" id="PF03734">
    <property type="entry name" value="YkuD"/>
    <property type="match status" value="1"/>
</dbReference>
<evidence type="ECO:0000313" key="9">
    <source>
        <dbReference type="EMBL" id="MYN03281.1"/>
    </source>
</evidence>
<keyword evidence="5 7" id="KW-0573">Peptidoglycan synthesis</keyword>
<dbReference type="Pfam" id="PF24125">
    <property type="entry name" value="Cds6_C"/>
    <property type="match status" value="1"/>
</dbReference>
<dbReference type="EMBL" id="WWCJ01000009">
    <property type="protein sequence ID" value="MYN03281.1"/>
    <property type="molecule type" value="Genomic_DNA"/>
</dbReference>
<evidence type="ECO:0000256" key="6">
    <source>
        <dbReference type="ARBA" id="ARBA00023316"/>
    </source>
</evidence>
<evidence type="ECO:0000256" key="4">
    <source>
        <dbReference type="ARBA" id="ARBA00022960"/>
    </source>
</evidence>
<evidence type="ECO:0000259" key="8">
    <source>
        <dbReference type="PROSITE" id="PS52029"/>
    </source>
</evidence>
<dbReference type="GO" id="GO:0004180">
    <property type="term" value="F:carboxypeptidase activity"/>
    <property type="evidence" value="ECO:0007669"/>
    <property type="project" value="UniProtKB-ARBA"/>
</dbReference>
<evidence type="ECO:0000256" key="1">
    <source>
        <dbReference type="ARBA" id="ARBA00004752"/>
    </source>
</evidence>